<dbReference type="Pfam" id="PF11836">
    <property type="entry name" value="Phage_TAC_11"/>
    <property type="match status" value="1"/>
</dbReference>
<name>A0A0N0MB78_9HYPH</name>
<dbReference type="AlphaFoldDB" id="A0A0N0MB78"/>
<protein>
    <recommendedName>
        <fullName evidence="3">Transfer Agent</fullName>
    </recommendedName>
</protein>
<dbReference type="RefSeq" id="WP_054209384.1">
    <property type="nucleotide sequence ID" value="NZ_LGSZ01000040.1"/>
</dbReference>
<comment type="caution">
    <text evidence="1">The sequence shown here is derived from an EMBL/GenBank/DDBJ whole genome shotgun (WGS) entry which is preliminary data.</text>
</comment>
<evidence type="ECO:0008006" key="3">
    <source>
        <dbReference type="Google" id="ProtNLM"/>
    </source>
</evidence>
<dbReference type="PATRIC" id="fig|1526658.3.peg.3933"/>
<dbReference type="InterPro" id="IPR021791">
    <property type="entry name" value="Phage_TAC_11"/>
</dbReference>
<organism evidence="1 2">
    <name type="scientific">Bosea vaviloviae</name>
    <dbReference type="NCBI Taxonomy" id="1526658"/>
    <lineage>
        <taxon>Bacteria</taxon>
        <taxon>Pseudomonadati</taxon>
        <taxon>Pseudomonadota</taxon>
        <taxon>Alphaproteobacteria</taxon>
        <taxon>Hyphomicrobiales</taxon>
        <taxon>Boseaceae</taxon>
        <taxon>Bosea</taxon>
    </lineage>
</organism>
<sequence length="123" mass="12614">MINRYRGETALMVEGEPRPMRLTLGALAELEHAFSVDSLPALGERFAGGRLSARDVTRILTAGLRGAGGRVSEDEVAALAFDGGLNGAIKAAIGLLDATFGDPAEASAAEAGDVSRPPQPPAT</sequence>
<dbReference type="OrthoDB" id="7206814at2"/>
<gene>
    <name evidence="1" type="ORF">AE618_12495</name>
</gene>
<keyword evidence="2" id="KW-1185">Reference proteome</keyword>
<reference evidence="1 2" key="1">
    <citation type="submission" date="2015-07" db="EMBL/GenBank/DDBJ databases">
        <title>Whole genome sequencing of Bosea vaviloviae isolated from cave pool.</title>
        <authorList>
            <person name="Tan N.E.H."/>
            <person name="Lee Y.P."/>
            <person name="Gan H.M."/>
            <person name="Barton H."/>
            <person name="Savka M.A."/>
        </authorList>
    </citation>
    <scope>NUCLEOTIDE SEQUENCE [LARGE SCALE GENOMIC DNA]</scope>
    <source>
        <strain evidence="1 2">SD260</strain>
    </source>
</reference>
<dbReference type="Proteomes" id="UP000037822">
    <property type="component" value="Unassembled WGS sequence"/>
</dbReference>
<proteinExistence type="predicted"/>
<evidence type="ECO:0000313" key="2">
    <source>
        <dbReference type="Proteomes" id="UP000037822"/>
    </source>
</evidence>
<evidence type="ECO:0000313" key="1">
    <source>
        <dbReference type="EMBL" id="KPH80576.1"/>
    </source>
</evidence>
<dbReference type="EMBL" id="LGSZ01000040">
    <property type="protein sequence ID" value="KPH80576.1"/>
    <property type="molecule type" value="Genomic_DNA"/>
</dbReference>
<accession>A0A0N0MB78</accession>